<protein>
    <submittedName>
        <fullName evidence="2">Uncharacterized protein</fullName>
    </submittedName>
</protein>
<name>K3XT87_SETIT</name>
<proteinExistence type="predicted"/>
<dbReference type="InParanoid" id="K3XT87"/>
<reference evidence="2" key="2">
    <citation type="submission" date="2018-08" db="UniProtKB">
        <authorList>
            <consortium name="EnsemblPlants"/>
        </authorList>
    </citation>
    <scope>IDENTIFICATION</scope>
    <source>
        <strain evidence="2">Yugu1</strain>
    </source>
</reference>
<evidence type="ECO:0000313" key="3">
    <source>
        <dbReference type="Proteomes" id="UP000004995"/>
    </source>
</evidence>
<evidence type="ECO:0000256" key="1">
    <source>
        <dbReference type="SAM" id="MobiDB-lite"/>
    </source>
</evidence>
<dbReference type="STRING" id="4555.K3XT87"/>
<dbReference type="HOGENOM" id="CLU_1417358_0_0_1"/>
<accession>K3XT87</accession>
<keyword evidence="3" id="KW-1185">Reference proteome</keyword>
<dbReference type="EMBL" id="AGNK02003241">
    <property type="status" value="NOT_ANNOTATED_CDS"/>
    <property type="molecule type" value="Genomic_DNA"/>
</dbReference>
<dbReference type="Gramene" id="KQL06305">
    <property type="protein sequence ID" value="KQL06305"/>
    <property type="gene ID" value="SETIT_005143mg"/>
</dbReference>
<dbReference type="AlphaFoldDB" id="K3XT87"/>
<dbReference type="EnsemblPlants" id="KQL06305">
    <property type="protein sequence ID" value="KQL06305"/>
    <property type="gene ID" value="SETIT_005143mg"/>
</dbReference>
<evidence type="ECO:0000313" key="2">
    <source>
        <dbReference type="EnsemblPlants" id="KQL06305"/>
    </source>
</evidence>
<dbReference type="Proteomes" id="UP000004995">
    <property type="component" value="Unassembled WGS sequence"/>
</dbReference>
<feature type="region of interest" description="Disordered" evidence="1">
    <location>
        <begin position="60"/>
        <end position="107"/>
    </location>
</feature>
<reference evidence="3" key="1">
    <citation type="journal article" date="2012" name="Nat. Biotechnol.">
        <title>Reference genome sequence of the model plant Setaria.</title>
        <authorList>
            <person name="Bennetzen J.L."/>
            <person name="Schmutz J."/>
            <person name="Wang H."/>
            <person name="Percifield R."/>
            <person name="Hawkins J."/>
            <person name="Pontaroli A.C."/>
            <person name="Estep M."/>
            <person name="Feng L."/>
            <person name="Vaughn J.N."/>
            <person name="Grimwood J."/>
            <person name="Jenkins J."/>
            <person name="Barry K."/>
            <person name="Lindquist E."/>
            <person name="Hellsten U."/>
            <person name="Deshpande S."/>
            <person name="Wang X."/>
            <person name="Wu X."/>
            <person name="Mitros T."/>
            <person name="Triplett J."/>
            <person name="Yang X."/>
            <person name="Ye C.Y."/>
            <person name="Mauro-Herrera M."/>
            <person name="Wang L."/>
            <person name="Li P."/>
            <person name="Sharma M."/>
            <person name="Sharma R."/>
            <person name="Ronald P.C."/>
            <person name="Panaud O."/>
            <person name="Kellogg E.A."/>
            <person name="Brutnell T.P."/>
            <person name="Doust A.N."/>
            <person name="Tuskan G.A."/>
            <person name="Rokhsar D."/>
            <person name="Devos K.M."/>
        </authorList>
    </citation>
    <scope>NUCLEOTIDE SEQUENCE [LARGE SCALE GENOMIC DNA]</scope>
    <source>
        <strain evidence="3">cv. Yugu1</strain>
    </source>
</reference>
<organism evidence="2 3">
    <name type="scientific">Setaria italica</name>
    <name type="common">Foxtail millet</name>
    <name type="synonym">Panicum italicum</name>
    <dbReference type="NCBI Taxonomy" id="4555"/>
    <lineage>
        <taxon>Eukaryota</taxon>
        <taxon>Viridiplantae</taxon>
        <taxon>Streptophyta</taxon>
        <taxon>Embryophyta</taxon>
        <taxon>Tracheophyta</taxon>
        <taxon>Spermatophyta</taxon>
        <taxon>Magnoliopsida</taxon>
        <taxon>Liliopsida</taxon>
        <taxon>Poales</taxon>
        <taxon>Poaceae</taxon>
        <taxon>PACMAD clade</taxon>
        <taxon>Panicoideae</taxon>
        <taxon>Panicodae</taxon>
        <taxon>Paniceae</taxon>
        <taxon>Cenchrinae</taxon>
        <taxon>Setaria</taxon>
    </lineage>
</organism>
<sequence>MGSRYTACLLGRLEMEIRGARSCTLLFMLEEEGFTMKKRQRLSGGMTAAATSCITSSAAAAGSNVAGGGGGKRKDAAASTEPSADDMAMVRDGGGAPQAEAVHHQRPDARLPEVVDDRDRLHRLIGDGHGPGGRVAPGTGEPATVEGGEKQARLQLDGDGVGSFGRDAVNFDEFYSSGDVAVDAAPGGGGGC</sequence>